<evidence type="ECO:0000313" key="2">
    <source>
        <dbReference type="Proteomes" id="UP001396334"/>
    </source>
</evidence>
<protein>
    <submittedName>
        <fullName evidence="1">Uncharacterized protein</fullName>
    </submittedName>
</protein>
<dbReference type="EMBL" id="JBBPBN010001261">
    <property type="protein sequence ID" value="KAK8478979.1"/>
    <property type="molecule type" value="Genomic_DNA"/>
</dbReference>
<name>A0ABR1ZEX5_9ROSI</name>
<comment type="caution">
    <text evidence="1">The sequence shown here is derived from an EMBL/GenBank/DDBJ whole genome shotgun (WGS) entry which is preliminary data.</text>
</comment>
<proteinExistence type="predicted"/>
<evidence type="ECO:0000313" key="1">
    <source>
        <dbReference type="EMBL" id="KAK8478979.1"/>
    </source>
</evidence>
<accession>A0ABR1ZEX5</accession>
<organism evidence="1 2">
    <name type="scientific">Hibiscus sabdariffa</name>
    <name type="common">roselle</name>
    <dbReference type="NCBI Taxonomy" id="183260"/>
    <lineage>
        <taxon>Eukaryota</taxon>
        <taxon>Viridiplantae</taxon>
        <taxon>Streptophyta</taxon>
        <taxon>Embryophyta</taxon>
        <taxon>Tracheophyta</taxon>
        <taxon>Spermatophyta</taxon>
        <taxon>Magnoliopsida</taxon>
        <taxon>eudicotyledons</taxon>
        <taxon>Gunneridae</taxon>
        <taxon>Pentapetalae</taxon>
        <taxon>rosids</taxon>
        <taxon>malvids</taxon>
        <taxon>Malvales</taxon>
        <taxon>Malvaceae</taxon>
        <taxon>Malvoideae</taxon>
        <taxon>Hibiscus</taxon>
    </lineage>
</organism>
<gene>
    <name evidence="1" type="ORF">V6N11_055694</name>
</gene>
<dbReference type="Proteomes" id="UP001396334">
    <property type="component" value="Unassembled WGS sequence"/>
</dbReference>
<reference evidence="1 2" key="1">
    <citation type="journal article" date="2024" name="G3 (Bethesda)">
        <title>Genome assembly of Hibiscus sabdariffa L. provides insights into metabolisms of medicinal natural products.</title>
        <authorList>
            <person name="Kim T."/>
        </authorList>
    </citation>
    <scope>NUCLEOTIDE SEQUENCE [LARGE SCALE GENOMIC DNA]</scope>
    <source>
        <strain evidence="1">TK-2024</strain>
        <tissue evidence="1">Old leaves</tissue>
    </source>
</reference>
<keyword evidence="2" id="KW-1185">Reference proteome</keyword>
<sequence>MSSYLDVGGGCRKRRRRRGSERFFKLKSLSENGWPVEFDGSFRDNIKALVECGHMETILCNDGLECFDGRFSLKSINILLCMYCCLSSKKRFKRRRTTFIASIANMLVKSKFHNLHNLHSTGFGHLPCHVSMARS</sequence>